<dbReference type="EMBL" id="BK032576">
    <property type="protein sequence ID" value="DAF48880.1"/>
    <property type="molecule type" value="Genomic_DNA"/>
</dbReference>
<protein>
    <submittedName>
        <fullName evidence="1">Uncharacterized protein</fullName>
    </submittedName>
</protein>
<organism evidence="1">
    <name type="scientific">Podoviridae sp. ct7Ex2</name>
    <dbReference type="NCBI Taxonomy" id="2827722"/>
    <lineage>
        <taxon>Viruses</taxon>
        <taxon>Duplodnaviria</taxon>
        <taxon>Heunggongvirae</taxon>
        <taxon>Uroviricota</taxon>
        <taxon>Caudoviricetes</taxon>
    </lineage>
</organism>
<accession>A0A8S5SD79</accession>
<evidence type="ECO:0000313" key="1">
    <source>
        <dbReference type="EMBL" id="DAF48880.1"/>
    </source>
</evidence>
<proteinExistence type="predicted"/>
<name>A0A8S5SD79_9CAUD</name>
<reference evidence="1" key="1">
    <citation type="journal article" date="2021" name="Proc. Natl. Acad. Sci. U.S.A.">
        <title>A Catalog of Tens of Thousands of Viruses from Human Metagenomes Reveals Hidden Associations with Chronic Diseases.</title>
        <authorList>
            <person name="Tisza M.J."/>
            <person name="Buck C.B."/>
        </authorList>
    </citation>
    <scope>NUCLEOTIDE SEQUENCE</scope>
    <source>
        <strain evidence="1">Ct7Ex2</strain>
    </source>
</reference>
<sequence length="101" mass="11666">MKLYKLLRVIVHPVSMKKFKFGPLEPSMFIPLMIMQGNRIVYSGSPIRVTRSLLKCKVDKLDLLTTTNEQISEMQVFWKIELAGKFSRKYKDCNVGDGARL</sequence>